<name>A0A375HZZ5_9ACTN</name>
<protein>
    <recommendedName>
        <fullName evidence="19">Lysine--tRNA ligase</fullName>
        <ecNumber evidence="19">6.1.1.6</ecNumber>
    </recommendedName>
    <alternativeName>
        <fullName evidence="19">Lysyl-tRNA synthetase</fullName>
        <shortName evidence="19">LysRS</shortName>
    </alternativeName>
</protein>
<evidence type="ECO:0000256" key="17">
    <source>
        <dbReference type="ARBA" id="ARBA00047540"/>
    </source>
</evidence>
<dbReference type="EC" id="6.1.1.6" evidence="19"/>
<sequence length="1102" mass="120451">MRALRRQRAANALSWIYAIGTVCALVLWCRYRLLHRDEAPWWVDFAIALLNLPVGASLVSVALMAVITHGLVHRKRLALLLVLLFQLLGVLRAITILVLMIWFRDSVEITAGTVEGPAETSVLFVPTLVLAVVLVAVSVAACALVIWLWPAFPARFAPGSWLRAVLVLLCGGLLATAVAHLLVLLRDDSGEPWRQTLAVLARSVDITLPPAWQGTQVGGVVPFITSLILGASVIGAVVVFIRTARPAGSWEPGNELHLRRLLLDHGEDDSLGYVSTRRERLLYFDESRRAAIGYQVFGGVALASGDPIGDPTCWGRTIESWHAESRRYGWTPAVLACSEAGARAYALALGFTVLRLGDEAVLDTAAFQLNSTAMGEVRRAWARARRDGLRAVIGFQGELAPEQIDEVRALAERWRGDETERGYSMELGRLGDEADPRIVVATVRDESDRPLAMMTFLPWGRYGLSLDLMRRDPQAPNGVNEFLLAELMVWGKGHAIRRVSLNFAFLRHVFAQAEDVAAAPINRAGSRMLGALDRFWQIQRLYRSNAKYRPEWRPRYLVLPTPLTAPQVVGAAMLAEGFLPDLFWLHRGAPSSATLGPAELAELRELTEARPPEIDTVRRSDQSRQRLAHLEALRAVGEPGYPVGNRNAVWLRDLPADAAVDPGVEIVGRVRAVRHHGGVCFVDLVDAGASHQLVLEADVLGRAEVARAARLLDRGDLVGVHAAAGRSRNGTPSLLVSSWQVLAKALQPIPWGGFDDPRARVRNRCLDLIVHPDQLELLAARSRAIAAVRGCLSEAGFHEVETPMLNTVHGGASARPFRTHINAYDTDLVLRIAPELALKRLVVAGFGAVFEIGKNFRNEGADSSHNPEFTVVEAYQPFADYIDMLLLTQRIIQRAAAAVHGREAMPLPGADGAMRLTDISGQWPRARVCDAVSQALGREVSLSTDLGELVDLAHAHGIETGATWGPGRVLEELYGELVEPMTVMPTFYLDFPAETSPLTAPHRSEPGLVERWDLVAGGMELGTAYSELADPLVQRSRLVEQSWQAAQGDPEAMEVDEEFLAALELGMPPTGGLGIGLDRLVMALTGATIRQVLSFPFVRPQR</sequence>
<evidence type="ECO:0000256" key="16">
    <source>
        <dbReference type="ARBA" id="ARBA00024681"/>
    </source>
</evidence>
<evidence type="ECO:0000313" key="22">
    <source>
        <dbReference type="EMBL" id="SPF67332.1"/>
    </source>
</evidence>
<feature type="binding site" evidence="19">
    <location>
        <position position="1020"/>
    </location>
    <ligand>
        <name>Mg(2+)</name>
        <dbReference type="ChEBI" id="CHEBI:18420"/>
        <label>2</label>
    </ligand>
</feature>
<dbReference type="Pfam" id="PF00152">
    <property type="entry name" value="tRNA-synt_2"/>
    <property type="match status" value="1"/>
</dbReference>
<gene>
    <name evidence="19" type="primary">lysS</name>
    <name evidence="22" type="ORF">PROPJV5_0342</name>
</gene>
<feature type="transmembrane region" description="Helical" evidence="20">
    <location>
        <begin position="79"/>
        <end position="103"/>
    </location>
</feature>
<evidence type="ECO:0000256" key="12">
    <source>
        <dbReference type="ARBA" id="ARBA00023098"/>
    </source>
</evidence>
<keyword evidence="14" id="KW-0046">Antibiotic resistance</keyword>
<dbReference type="AlphaFoldDB" id="A0A375HZZ5"/>
<evidence type="ECO:0000256" key="15">
    <source>
        <dbReference type="ARBA" id="ARBA00023268"/>
    </source>
</evidence>
<keyword evidence="9 19" id="KW-0547">Nucleotide-binding</keyword>
<dbReference type="GO" id="GO:0006430">
    <property type="term" value="P:lysyl-tRNA aminoacylation"/>
    <property type="evidence" value="ECO:0007669"/>
    <property type="project" value="UniProtKB-UniRule"/>
</dbReference>
<evidence type="ECO:0000256" key="5">
    <source>
        <dbReference type="ARBA" id="ARBA00022598"/>
    </source>
</evidence>
<dbReference type="Pfam" id="PF09924">
    <property type="entry name" value="LPG_synthase_C"/>
    <property type="match status" value="1"/>
</dbReference>
<keyword evidence="23" id="KW-1185">Reference proteome</keyword>
<evidence type="ECO:0000259" key="21">
    <source>
        <dbReference type="PROSITE" id="PS50862"/>
    </source>
</evidence>
<feature type="transmembrane region" description="Helical" evidence="20">
    <location>
        <begin position="220"/>
        <end position="241"/>
    </location>
</feature>
<evidence type="ECO:0000256" key="9">
    <source>
        <dbReference type="ARBA" id="ARBA00022741"/>
    </source>
</evidence>
<keyword evidence="8 19" id="KW-0479">Metal-binding</keyword>
<keyword evidence="7 20" id="KW-0812">Transmembrane</keyword>
<dbReference type="EMBL" id="OMOH01000001">
    <property type="protein sequence ID" value="SPF67332.1"/>
    <property type="molecule type" value="Genomic_DNA"/>
</dbReference>
<keyword evidence="20" id="KW-0472">Membrane</keyword>
<comment type="similarity">
    <text evidence="2">In the N-terminal section; belongs to the LPG synthetase family.</text>
</comment>
<comment type="similarity">
    <text evidence="19">Belongs to the class-II aminoacyl-tRNA synthetase family.</text>
</comment>
<evidence type="ECO:0000256" key="1">
    <source>
        <dbReference type="ARBA" id="ARBA00004651"/>
    </source>
</evidence>
<organism evidence="22 23">
    <name type="scientific">Propionibacterium ruminifibrarum</name>
    <dbReference type="NCBI Taxonomy" id="1962131"/>
    <lineage>
        <taxon>Bacteria</taxon>
        <taxon>Bacillati</taxon>
        <taxon>Actinomycetota</taxon>
        <taxon>Actinomycetes</taxon>
        <taxon>Propionibacteriales</taxon>
        <taxon>Propionibacteriaceae</taxon>
        <taxon>Propionibacterium</taxon>
    </lineage>
</organism>
<dbReference type="InterPro" id="IPR006195">
    <property type="entry name" value="aa-tRNA-synth_II"/>
</dbReference>
<feature type="transmembrane region" description="Helical" evidence="20">
    <location>
        <begin position="161"/>
        <end position="185"/>
    </location>
</feature>
<keyword evidence="6" id="KW-0808">Transferase</keyword>
<dbReference type="InterPro" id="IPR031553">
    <property type="entry name" value="tRNA-synt_2_TM"/>
</dbReference>
<dbReference type="InterPro" id="IPR004365">
    <property type="entry name" value="NA-bd_OB_tRNA"/>
</dbReference>
<dbReference type="OrthoDB" id="9801152at2"/>
<dbReference type="Pfam" id="PF01336">
    <property type="entry name" value="tRNA_anti-codon"/>
    <property type="match status" value="1"/>
</dbReference>
<dbReference type="InterPro" id="IPR012340">
    <property type="entry name" value="NA-bd_OB-fold"/>
</dbReference>
<feature type="binding site" evidence="19">
    <location>
        <position position="1013"/>
    </location>
    <ligand>
        <name>Mg(2+)</name>
        <dbReference type="ChEBI" id="CHEBI:18420"/>
        <label>1</label>
    </ligand>
</feature>
<proteinExistence type="inferred from homology"/>
<keyword evidence="19" id="KW-0648">Protein biosynthesis</keyword>
<feature type="transmembrane region" description="Helical" evidence="20">
    <location>
        <begin position="45"/>
        <end position="67"/>
    </location>
</feature>
<reference evidence="23" key="1">
    <citation type="submission" date="2018-02" db="EMBL/GenBank/DDBJ databases">
        <authorList>
            <person name="Hornung B."/>
        </authorList>
    </citation>
    <scope>NUCLEOTIDE SEQUENCE [LARGE SCALE GENOMIC DNA]</scope>
</reference>
<evidence type="ECO:0000256" key="19">
    <source>
        <dbReference type="HAMAP-Rule" id="MF_00252"/>
    </source>
</evidence>
<evidence type="ECO:0000256" key="20">
    <source>
        <dbReference type="SAM" id="Phobius"/>
    </source>
</evidence>
<dbReference type="PRINTS" id="PR00982">
    <property type="entry name" value="TRNASYNTHLYS"/>
</dbReference>
<dbReference type="NCBIfam" id="NF002821">
    <property type="entry name" value="PRK02983.1"/>
    <property type="match status" value="1"/>
</dbReference>
<dbReference type="InterPro" id="IPR002313">
    <property type="entry name" value="Lys-tRNA-ligase_II"/>
</dbReference>
<evidence type="ECO:0000256" key="6">
    <source>
        <dbReference type="ARBA" id="ARBA00022679"/>
    </source>
</evidence>
<evidence type="ECO:0000256" key="8">
    <source>
        <dbReference type="ARBA" id="ARBA00022723"/>
    </source>
</evidence>
<evidence type="ECO:0000256" key="18">
    <source>
        <dbReference type="ARBA" id="ARBA00048573"/>
    </source>
</evidence>
<evidence type="ECO:0000313" key="23">
    <source>
        <dbReference type="Proteomes" id="UP000265962"/>
    </source>
</evidence>
<evidence type="ECO:0000256" key="2">
    <source>
        <dbReference type="ARBA" id="ARBA00005270"/>
    </source>
</evidence>
<comment type="subunit">
    <text evidence="19">Homodimer.</text>
</comment>
<keyword evidence="19" id="KW-0460">Magnesium</keyword>
<evidence type="ECO:0000256" key="13">
    <source>
        <dbReference type="ARBA" id="ARBA00023146"/>
    </source>
</evidence>
<dbReference type="GO" id="GO:0005829">
    <property type="term" value="C:cytosol"/>
    <property type="evidence" value="ECO:0007669"/>
    <property type="project" value="TreeGrafter"/>
</dbReference>
<dbReference type="SUPFAM" id="SSF55681">
    <property type="entry name" value="Class II aaRS and biotin synthetases"/>
    <property type="match status" value="1"/>
</dbReference>
<accession>A0A375HZZ5</accession>
<dbReference type="CDD" id="cd04322">
    <property type="entry name" value="LysRS_N"/>
    <property type="match status" value="1"/>
</dbReference>
<keyword evidence="10 19" id="KW-0067">ATP-binding</keyword>
<comment type="function">
    <text evidence="16">Catalyzes the production of L-lysyl-tRNA(Lys)transfer and the transfer of a lysyl group from L-lysyl-tRNA(Lys) to membrane-bound phosphatidylglycerol (PG), which produces lysylphosphatidylglycerol (LPG), one of the components of the bacterial membrane with a positive net charge. LPG synthesis contributes to the resistance to cationic antimicrobial peptides (CAMPs) and likely protects M.tuberculosis against the CAMPs produced by competiting microorganisms (bacteriocins). In fact, the modification of anionic phosphatidylglycerol with positively charged L-lysine results in repulsion of the peptides.</text>
</comment>
<evidence type="ECO:0000256" key="11">
    <source>
        <dbReference type="ARBA" id="ARBA00022989"/>
    </source>
</evidence>
<evidence type="ECO:0000256" key="4">
    <source>
        <dbReference type="ARBA" id="ARBA00022475"/>
    </source>
</evidence>
<dbReference type="PANTHER" id="PTHR42918">
    <property type="entry name" value="LYSYL-TRNA SYNTHETASE"/>
    <property type="match status" value="1"/>
</dbReference>
<dbReference type="GO" id="GO:0005886">
    <property type="term" value="C:plasma membrane"/>
    <property type="evidence" value="ECO:0007669"/>
    <property type="project" value="UniProtKB-SubCell"/>
</dbReference>
<dbReference type="InterPro" id="IPR044136">
    <property type="entry name" value="Lys-tRNA-ligase_II_N"/>
</dbReference>
<dbReference type="NCBIfam" id="NF001756">
    <property type="entry name" value="PRK00484.1"/>
    <property type="match status" value="1"/>
</dbReference>
<feature type="binding site" evidence="19">
    <location>
        <position position="1020"/>
    </location>
    <ligand>
        <name>Mg(2+)</name>
        <dbReference type="ChEBI" id="CHEBI:18420"/>
        <label>1</label>
    </ligand>
</feature>
<dbReference type="Gene3D" id="2.40.50.140">
    <property type="entry name" value="Nucleic acid-binding proteins"/>
    <property type="match status" value="1"/>
</dbReference>
<dbReference type="RefSeq" id="WP_119714591.1">
    <property type="nucleotide sequence ID" value="NZ_OMOH01000001.1"/>
</dbReference>
<keyword evidence="12" id="KW-0443">Lipid metabolism</keyword>
<dbReference type="Gene3D" id="3.30.930.10">
    <property type="entry name" value="Bira Bifunctional Protein, Domain 2"/>
    <property type="match status" value="1"/>
</dbReference>
<comment type="catalytic activity">
    <reaction evidence="17">
        <text>L-lysyl-tRNA(Lys) + a 1,2-diacyl-sn-glycero-3-phospho-(1'-sn-glycerol) = a 1,2-diacyl-sn-glycero-3-phospho-1'-(3'-O-L-lysyl)-sn-glycerol + tRNA(Lys)</text>
        <dbReference type="Rhea" id="RHEA:10668"/>
        <dbReference type="Rhea" id="RHEA-COMP:9696"/>
        <dbReference type="Rhea" id="RHEA-COMP:9697"/>
        <dbReference type="ChEBI" id="CHEBI:64716"/>
        <dbReference type="ChEBI" id="CHEBI:75792"/>
        <dbReference type="ChEBI" id="CHEBI:78442"/>
        <dbReference type="ChEBI" id="CHEBI:78529"/>
        <dbReference type="EC" id="2.3.2.3"/>
    </reaction>
</comment>
<dbReference type="GO" id="GO:0004824">
    <property type="term" value="F:lysine-tRNA ligase activity"/>
    <property type="evidence" value="ECO:0007669"/>
    <property type="project" value="UniProtKB-UniRule"/>
</dbReference>
<comment type="subcellular location">
    <subcellularLocation>
        <location evidence="1">Cell membrane</location>
        <topology evidence="1">Multi-pass membrane protein</topology>
    </subcellularLocation>
    <subcellularLocation>
        <location evidence="19">Cytoplasm</location>
    </subcellularLocation>
</comment>
<dbReference type="GO" id="GO:0046677">
    <property type="term" value="P:response to antibiotic"/>
    <property type="evidence" value="ECO:0007669"/>
    <property type="project" value="UniProtKB-KW"/>
</dbReference>
<evidence type="ECO:0000256" key="7">
    <source>
        <dbReference type="ARBA" id="ARBA00022692"/>
    </source>
</evidence>
<comment type="cofactor">
    <cofactor evidence="19">
        <name>Mg(2+)</name>
        <dbReference type="ChEBI" id="CHEBI:18420"/>
    </cofactor>
    <text evidence="19">Binds 3 Mg(2+) ions per subunit.</text>
</comment>
<dbReference type="HAMAP" id="MF_00252">
    <property type="entry name" value="Lys_tRNA_synth_class2"/>
    <property type="match status" value="1"/>
</dbReference>
<dbReference type="GO" id="GO:0000049">
    <property type="term" value="F:tRNA binding"/>
    <property type="evidence" value="ECO:0007669"/>
    <property type="project" value="TreeGrafter"/>
</dbReference>
<feature type="transmembrane region" description="Helical" evidence="20">
    <location>
        <begin position="123"/>
        <end position="149"/>
    </location>
</feature>
<dbReference type="PROSITE" id="PS50862">
    <property type="entry name" value="AA_TRNA_LIGASE_II"/>
    <property type="match status" value="1"/>
</dbReference>
<dbReference type="InterPro" id="IPR004364">
    <property type="entry name" value="Aa-tRNA-synt_II"/>
</dbReference>
<dbReference type="GO" id="GO:0006629">
    <property type="term" value="P:lipid metabolic process"/>
    <property type="evidence" value="ECO:0007669"/>
    <property type="project" value="UniProtKB-KW"/>
</dbReference>
<dbReference type="Proteomes" id="UP000265962">
    <property type="component" value="Unassembled WGS sequence"/>
</dbReference>
<keyword evidence="11 20" id="KW-1133">Transmembrane helix</keyword>
<dbReference type="Pfam" id="PF16995">
    <property type="entry name" value="tRNA-synt_2_TM"/>
    <property type="match status" value="1"/>
</dbReference>
<dbReference type="GO" id="GO:0000287">
    <property type="term" value="F:magnesium ion binding"/>
    <property type="evidence" value="ECO:0007669"/>
    <property type="project" value="UniProtKB-UniRule"/>
</dbReference>
<feature type="transmembrane region" description="Helical" evidence="20">
    <location>
        <begin position="12"/>
        <end position="33"/>
    </location>
</feature>
<comment type="similarity">
    <text evidence="3">In the C-terminal section; belongs to the class-II aminoacyl-tRNA synthetase family.</text>
</comment>
<evidence type="ECO:0000256" key="14">
    <source>
        <dbReference type="ARBA" id="ARBA00023251"/>
    </source>
</evidence>
<keyword evidence="4" id="KW-1003">Cell membrane</keyword>
<dbReference type="InterPro" id="IPR024320">
    <property type="entry name" value="LPG_synthase_C"/>
</dbReference>
<feature type="domain" description="Aminoacyl-transfer RNA synthetases class-II family profile" evidence="21">
    <location>
        <begin position="781"/>
        <end position="1100"/>
    </location>
</feature>
<dbReference type="InterPro" id="IPR018149">
    <property type="entry name" value="Lys-tRNA-synth_II_C"/>
</dbReference>
<dbReference type="InterPro" id="IPR045864">
    <property type="entry name" value="aa-tRNA-synth_II/BPL/LPL"/>
</dbReference>
<keyword evidence="5 19" id="KW-0436">Ligase</keyword>
<keyword evidence="13 19" id="KW-0030">Aminoacyl-tRNA synthetase</keyword>
<dbReference type="GO" id="GO:0050071">
    <property type="term" value="F:phosphatidylglycerol lysyltransferase activity"/>
    <property type="evidence" value="ECO:0007669"/>
    <property type="project" value="UniProtKB-EC"/>
</dbReference>
<comment type="catalytic activity">
    <reaction evidence="18 19">
        <text>tRNA(Lys) + L-lysine + ATP = L-lysyl-tRNA(Lys) + AMP + diphosphate</text>
        <dbReference type="Rhea" id="RHEA:20792"/>
        <dbReference type="Rhea" id="RHEA-COMP:9696"/>
        <dbReference type="Rhea" id="RHEA-COMP:9697"/>
        <dbReference type="ChEBI" id="CHEBI:30616"/>
        <dbReference type="ChEBI" id="CHEBI:32551"/>
        <dbReference type="ChEBI" id="CHEBI:33019"/>
        <dbReference type="ChEBI" id="CHEBI:78442"/>
        <dbReference type="ChEBI" id="CHEBI:78529"/>
        <dbReference type="ChEBI" id="CHEBI:456215"/>
        <dbReference type="EC" id="6.1.1.6"/>
    </reaction>
</comment>
<evidence type="ECO:0000256" key="3">
    <source>
        <dbReference type="ARBA" id="ARBA00009968"/>
    </source>
</evidence>
<dbReference type="GO" id="GO:0005524">
    <property type="term" value="F:ATP binding"/>
    <property type="evidence" value="ECO:0007669"/>
    <property type="project" value="UniProtKB-UniRule"/>
</dbReference>
<dbReference type="SUPFAM" id="SSF50249">
    <property type="entry name" value="Nucleic acid-binding proteins"/>
    <property type="match status" value="1"/>
</dbReference>
<keyword evidence="15" id="KW-0511">Multifunctional enzyme</keyword>
<evidence type="ECO:0000256" key="10">
    <source>
        <dbReference type="ARBA" id="ARBA00022840"/>
    </source>
</evidence>
<dbReference type="PANTHER" id="PTHR42918:SF15">
    <property type="entry name" value="LYSINE--TRNA LIGASE, CHLOROPLASTIC_MITOCHONDRIAL"/>
    <property type="match status" value="1"/>
</dbReference>
<keyword evidence="19" id="KW-0963">Cytoplasm</keyword>